<dbReference type="Proteomes" id="UP001224997">
    <property type="component" value="Unassembled WGS sequence"/>
</dbReference>
<name>A0ABT9JAX2_9RHOB</name>
<proteinExistence type="predicted"/>
<keyword evidence="3" id="KW-1185">Reference proteome</keyword>
<organism evidence="2 3">
    <name type="scientific">Paracoccus spongiarum</name>
    <dbReference type="NCBI Taxonomy" id="3064387"/>
    <lineage>
        <taxon>Bacteria</taxon>
        <taxon>Pseudomonadati</taxon>
        <taxon>Pseudomonadota</taxon>
        <taxon>Alphaproteobacteria</taxon>
        <taxon>Rhodobacterales</taxon>
        <taxon>Paracoccaceae</taxon>
        <taxon>Paracoccus</taxon>
    </lineage>
</organism>
<protein>
    <submittedName>
        <fullName evidence="2">Tail fiber protein</fullName>
    </submittedName>
</protein>
<sequence length="171" mass="18075">MDPLIGQIIMFAGTFAPRGWALCDGQSLRIDQHPQLFSLLGTTYGGDGRVRFALPDLRGRLPLHAGAGPGLTPRRPGDRLGTEEVALSEAQMPAHVHEMLAANRPADRDRPSRAMLGQSPCYAEGDAPGQKTALAPGAMGVAGKGLAHDNMPPVLCVNFIIATEGLYPSRA</sequence>
<dbReference type="InterPro" id="IPR011083">
    <property type="entry name" value="Phage_tail_collar_dom"/>
</dbReference>
<evidence type="ECO:0000313" key="2">
    <source>
        <dbReference type="EMBL" id="MDP5306948.1"/>
    </source>
</evidence>
<dbReference type="RefSeq" id="WP_305962796.1">
    <property type="nucleotide sequence ID" value="NZ_JAVAMQ010000005.1"/>
</dbReference>
<evidence type="ECO:0000313" key="3">
    <source>
        <dbReference type="Proteomes" id="UP001224997"/>
    </source>
</evidence>
<dbReference type="InterPro" id="IPR037053">
    <property type="entry name" value="Phage_tail_collar_dom_sf"/>
</dbReference>
<accession>A0ABT9JAX2</accession>
<evidence type="ECO:0000259" key="1">
    <source>
        <dbReference type="Pfam" id="PF07484"/>
    </source>
</evidence>
<dbReference type="EMBL" id="JAVAMQ010000005">
    <property type="protein sequence ID" value="MDP5306948.1"/>
    <property type="molecule type" value="Genomic_DNA"/>
</dbReference>
<gene>
    <name evidence="2" type="ORF">Q5Y72_07565</name>
</gene>
<dbReference type="Pfam" id="PF07484">
    <property type="entry name" value="Collar"/>
    <property type="match status" value="1"/>
</dbReference>
<reference evidence="2 3" key="1">
    <citation type="submission" date="2023-08" db="EMBL/GenBank/DDBJ databases">
        <authorList>
            <person name="Park J.-S."/>
        </authorList>
    </citation>
    <scope>NUCLEOTIDE SEQUENCE [LARGE SCALE GENOMIC DNA]</scope>
    <source>
        <strain evidence="2 3">2205BS29-5</strain>
    </source>
</reference>
<dbReference type="SUPFAM" id="SSF88874">
    <property type="entry name" value="Receptor-binding domain of short tail fibre protein gp12"/>
    <property type="match status" value="1"/>
</dbReference>
<feature type="domain" description="Phage tail collar" evidence="1">
    <location>
        <begin position="6"/>
        <end position="62"/>
    </location>
</feature>
<comment type="caution">
    <text evidence="2">The sequence shown here is derived from an EMBL/GenBank/DDBJ whole genome shotgun (WGS) entry which is preliminary data.</text>
</comment>
<dbReference type="Gene3D" id="3.90.1340.10">
    <property type="entry name" value="Phage tail collar domain"/>
    <property type="match status" value="1"/>
</dbReference>